<gene>
    <name evidence="1" type="ORF">OV079_36020</name>
</gene>
<dbReference type="AlphaFoldDB" id="A0A9X3EVE9"/>
<evidence type="ECO:0000313" key="2">
    <source>
        <dbReference type="Proteomes" id="UP001150924"/>
    </source>
</evidence>
<name>A0A9X3EVE9_9BACT</name>
<dbReference type="RefSeq" id="WP_267774014.1">
    <property type="nucleotide sequence ID" value="NZ_JAPNKE010000002.1"/>
</dbReference>
<dbReference type="EMBL" id="JAPNKE010000002">
    <property type="protein sequence ID" value="MCY1010882.1"/>
    <property type="molecule type" value="Genomic_DNA"/>
</dbReference>
<accession>A0A9X3EVE9</accession>
<dbReference type="Proteomes" id="UP001150924">
    <property type="component" value="Unassembled WGS sequence"/>
</dbReference>
<evidence type="ECO:0000313" key="1">
    <source>
        <dbReference type="EMBL" id="MCY1010882.1"/>
    </source>
</evidence>
<reference evidence="1" key="1">
    <citation type="submission" date="2022-11" db="EMBL/GenBank/DDBJ databases">
        <title>Minimal conservation of predation-associated metabolite biosynthetic gene clusters underscores biosynthetic potential of Myxococcota including descriptions for ten novel species: Archangium lansinium sp. nov., Myxococcus landrumus sp. nov., Nannocystis bai.</title>
        <authorList>
            <person name="Ahearne A."/>
            <person name="Stevens C."/>
            <person name="Phillips K."/>
        </authorList>
    </citation>
    <scope>NUCLEOTIDE SEQUENCE</scope>
    <source>
        <strain evidence="1">Na p29</strain>
    </source>
</reference>
<keyword evidence="2" id="KW-1185">Reference proteome</keyword>
<comment type="caution">
    <text evidence="1">The sequence shown here is derived from an EMBL/GenBank/DDBJ whole genome shotgun (WGS) entry which is preliminary data.</text>
</comment>
<sequence length="86" mass="8823">MTSLVMSDAAVAYANLVEVAAAEESCGLSVRVVPGAPEESGLWRRVRPAALDGGDMCAAKMPLGSMGLEAAEAQLVYDWIAAGAPE</sequence>
<protein>
    <submittedName>
        <fullName evidence="1">Uncharacterized protein</fullName>
    </submittedName>
</protein>
<organism evidence="1 2">
    <name type="scientific">Nannocystis pusilla</name>
    <dbReference type="NCBI Taxonomy" id="889268"/>
    <lineage>
        <taxon>Bacteria</taxon>
        <taxon>Pseudomonadati</taxon>
        <taxon>Myxococcota</taxon>
        <taxon>Polyangia</taxon>
        <taxon>Nannocystales</taxon>
        <taxon>Nannocystaceae</taxon>
        <taxon>Nannocystis</taxon>
    </lineage>
</organism>
<proteinExistence type="predicted"/>